<protein>
    <submittedName>
        <fullName evidence="1">Uncharacterized protein</fullName>
    </submittedName>
</protein>
<gene>
    <name evidence="1" type="ORF">S01H1_53949</name>
</gene>
<evidence type="ECO:0000313" key="1">
    <source>
        <dbReference type="EMBL" id="GAG27407.1"/>
    </source>
</evidence>
<dbReference type="AlphaFoldDB" id="X0WW33"/>
<organism evidence="1">
    <name type="scientific">marine sediment metagenome</name>
    <dbReference type="NCBI Taxonomy" id="412755"/>
    <lineage>
        <taxon>unclassified sequences</taxon>
        <taxon>metagenomes</taxon>
        <taxon>ecological metagenomes</taxon>
    </lineage>
</organism>
<sequence length="56" mass="6588">MYRLRPYEATDLLRADWRPRDKQEIDAWGTAECNALNEYYMSGPAFTLLLGHQIIL</sequence>
<reference evidence="1" key="1">
    <citation type="journal article" date="2014" name="Front. Microbiol.">
        <title>High frequency of phylogenetically diverse reductive dehalogenase-homologous genes in deep subseafloor sedimentary metagenomes.</title>
        <authorList>
            <person name="Kawai M."/>
            <person name="Futagami T."/>
            <person name="Toyoda A."/>
            <person name="Takaki Y."/>
            <person name="Nishi S."/>
            <person name="Hori S."/>
            <person name="Arai W."/>
            <person name="Tsubouchi T."/>
            <person name="Morono Y."/>
            <person name="Uchiyama I."/>
            <person name="Ito T."/>
            <person name="Fujiyama A."/>
            <person name="Inagaki F."/>
            <person name="Takami H."/>
        </authorList>
    </citation>
    <scope>NUCLEOTIDE SEQUENCE</scope>
    <source>
        <strain evidence="1">Expedition CK06-06</strain>
    </source>
</reference>
<proteinExistence type="predicted"/>
<name>X0WW33_9ZZZZ</name>
<dbReference type="EMBL" id="BARS01034971">
    <property type="protein sequence ID" value="GAG27407.1"/>
    <property type="molecule type" value="Genomic_DNA"/>
</dbReference>
<accession>X0WW33</accession>
<comment type="caution">
    <text evidence="1">The sequence shown here is derived from an EMBL/GenBank/DDBJ whole genome shotgun (WGS) entry which is preliminary data.</text>
</comment>
<feature type="non-terminal residue" evidence="1">
    <location>
        <position position="56"/>
    </location>
</feature>